<protein>
    <recommendedName>
        <fullName evidence="2">Bleomycin resistance protein</fullName>
    </recommendedName>
</protein>
<dbReference type="AlphaFoldDB" id="A0A2U1ZTC0"/>
<keyword evidence="6" id="KW-1185">Reference proteome</keyword>
<dbReference type="GO" id="GO:0051213">
    <property type="term" value="F:dioxygenase activity"/>
    <property type="evidence" value="ECO:0007669"/>
    <property type="project" value="UniProtKB-KW"/>
</dbReference>
<proteinExistence type="inferred from homology"/>
<feature type="domain" description="VOC" evidence="4">
    <location>
        <begin position="10"/>
        <end position="125"/>
    </location>
</feature>
<sequence length="127" mass="14101">MVTPPPATIGAPIPVLRVFDDALTRAFYLDYLRFEVVFEHRFEPGLPLYRRVRRDSALLDLSEHHGDSTPGSSVWFPVSDVHALHAELHHRGHPSLRPGIDPDAPGGPTMDLIDPFGNGLRFCQPTG</sequence>
<dbReference type="Pfam" id="PF19581">
    <property type="entry name" value="Glyoxalase_7"/>
    <property type="match status" value="1"/>
</dbReference>
<comment type="caution">
    <text evidence="5">The sequence shown here is derived from an EMBL/GenBank/DDBJ whole genome shotgun (WGS) entry which is preliminary data.</text>
</comment>
<organism evidence="5 6">
    <name type="scientific">Serinibacter arcticus</name>
    <dbReference type="NCBI Taxonomy" id="1655435"/>
    <lineage>
        <taxon>Bacteria</taxon>
        <taxon>Bacillati</taxon>
        <taxon>Actinomycetota</taxon>
        <taxon>Actinomycetes</taxon>
        <taxon>Micrococcales</taxon>
        <taxon>Beutenbergiaceae</taxon>
        <taxon>Serinibacter</taxon>
    </lineage>
</organism>
<dbReference type="InterPro" id="IPR029068">
    <property type="entry name" value="Glyas_Bleomycin-R_OHBP_Dase"/>
</dbReference>
<keyword evidence="3" id="KW-0046">Antibiotic resistance</keyword>
<evidence type="ECO:0000313" key="6">
    <source>
        <dbReference type="Proteomes" id="UP000245166"/>
    </source>
</evidence>
<dbReference type="SUPFAM" id="SSF54593">
    <property type="entry name" value="Glyoxalase/Bleomycin resistance protein/Dihydroxybiphenyl dioxygenase"/>
    <property type="match status" value="1"/>
</dbReference>
<reference evidence="5 6" key="1">
    <citation type="submission" date="2018-03" db="EMBL/GenBank/DDBJ databases">
        <title>Genome assembly of novel Miniimonas species PCH200.</title>
        <authorList>
            <person name="Thakur V."/>
            <person name="Kumar V."/>
            <person name="Singh D."/>
        </authorList>
    </citation>
    <scope>NUCLEOTIDE SEQUENCE [LARGE SCALE GENOMIC DNA]</scope>
    <source>
        <strain evidence="5 6">PCH200</strain>
    </source>
</reference>
<comment type="similarity">
    <text evidence="1">Belongs to the bleomycin resistance protein family.</text>
</comment>
<dbReference type="GO" id="GO:0046677">
    <property type="term" value="P:response to antibiotic"/>
    <property type="evidence" value="ECO:0007669"/>
    <property type="project" value="UniProtKB-KW"/>
</dbReference>
<evidence type="ECO:0000256" key="1">
    <source>
        <dbReference type="ARBA" id="ARBA00011051"/>
    </source>
</evidence>
<accession>A0A2U1ZTC0</accession>
<dbReference type="InterPro" id="IPR000335">
    <property type="entry name" value="Bleomycin-R"/>
</dbReference>
<dbReference type="OrthoDB" id="9798201at2"/>
<dbReference type="RefSeq" id="WP_109228620.1">
    <property type="nucleotide sequence ID" value="NZ_PYHR01000002.1"/>
</dbReference>
<evidence type="ECO:0000259" key="4">
    <source>
        <dbReference type="PROSITE" id="PS51819"/>
    </source>
</evidence>
<keyword evidence="5" id="KW-0560">Oxidoreductase</keyword>
<keyword evidence="5" id="KW-0223">Dioxygenase</keyword>
<evidence type="ECO:0000313" key="5">
    <source>
        <dbReference type="EMBL" id="PWD50237.1"/>
    </source>
</evidence>
<evidence type="ECO:0000256" key="2">
    <source>
        <dbReference type="ARBA" id="ARBA00021572"/>
    </source>
</evidence>
<gene>
    <name evidence="5" type="ORF">C8046_05725</name>
</gene>
<dbReference type="InterPro" id="IPR037523">
    <property type="entry name" value="VOC_core"/>
</dbReference>
<dbReference type="Gene3D" id="3.10.180.10">
    <property type="entry name" value="2,3-Dihydroxybiphenyl 1,2-Dioxygenase, domain 1"/>
    <property type="match status" value="1"/>
</dbReference>
<name>A0A2U1ZTC0_9MICO</name>
<dbReference type="EMBL" id="PYHR01000002">
    <property type="protein sequence ID" value="PWD50237.1"/>
    <property type="molecule type" value="Genomic_DNA"/>
</dbReference>
<evidence type="ECO:0000256" key="3">
    <source>
        <dbReference type="ARBA" id="ARBA00023251"/>
    </source>
</evidence>
<dbReference type="Proteomes" id="UP000245166">
    <property type="component" value="Unassembled WGS sequence"/>
</dbReference>
<dbReference type="PROSITE" id="PS51819">
    <property type="entry name" value="VOC"/>
    <property type="match status" value="1"/>
</dbReference>